<dbReference type="EMBL" id="AFZC02000001">
    <property type="protein sequence ID" value="EHL10468.1"/>
    <property type="molecule type" value="Genomic_DNA"/>
</dbReference>
<comment type="pathway">
    <text evidence="1">Protein modification; protein lipoylation via exogenous pathway; protein N(6)-(lipoyl)lysine from lipoate: step 2/2.</text>
</comment>
<dbReference type="InterPro" id="IPR045864">
    <property type="entry name" value="aa-tRNA-synth_II/BPL/LPL"/>
</dbReference>
<evidence type="ECO:0000313" key="3">
    <source>
        <dbReference type="EMBL" id="EHL10468.1"/>
    </source>
</evidence>
<organism evidence="3 4">
    <name type="scientific">Oribacterium parvum ACB1</name>
    <dbReference type="NCBI Taxonomy" id="796943"/>
    <lineage>
        <taxon>Bacteria</taxon>
        <taxon>Bacillati</taxon>
        <taxon>Bacillota</taxon>
        <taxon>Clostridia</taxon>
        <taxon>Lachnospirales</taxon>
        <taxon>Lachnospiraceae</taxon>
        <taxon>Oribacterium</taxon>
    </lineage>
</organism>
<gene>
    <name evidence="3" type="ORF">HMPREF9625_01468</name>
</gene>
<name>G9WQ35_9FIRM</name>
<evidence type="ECO:0000256" key="1">
    <source>
        <dbReference type="ARBA" id="ARBA00005085"/>
    </source>
</evidence>
<reference evidence="3" key="2">
    <citation type="submission" date="2013-03" db="EMBL/GenBank/DDBJ databases">
        <title>The Genome Sequence of Oribacterium sp. ACB1.</title>
        <authorList>
            <consortium name="The Broad Institute Genomics Platform"/>
            <consortium name="The Broad Institute Genome Sequencing Center for Infectious Disease"/>
            <person name="Earl A."/>
            <person name="Ward D."/>
            <person name="Feldgarden M."/>
            <person name="Gevers D."/>
            <person name="Sizova M."/>
            <person name="Hazen A."/>
            <person name="Epstein S."/>
            <person name="Walker B."/>
            <person name="Young S."/>
            <person name="Zeng Q."/>
            <person name="Gargeya S."/>
            <person name="Fitzgerald M."/>
            <person name="Haas B."/>
            <person name="Abouelleil A."/>
            <person name="Allen A.W."/>
            <person name="Alvarado L."/>
            <person name="Arachchi H.M."/>
            <person name="Berlin A.M."/>
            <person name="Chapman S.B."/>
            <person name="Gainer-Dewar J."/>
            <person name="Goldberg J."/>
            <person name="Griggs A."/>
            <person name="Gujja S."/>
            <person name="Hansen M."/>
            <person name="Howarth C."/>
            <person name="Imamovic A."/>
            <person name="Ireland A."/>
            <person name="Larimer J."/>
            <person name="McCowan C."/>
            <person name="Murphy C."/>
            <person name="Pearson M."/>
            <person name="Poon T.W."/>
            <person name="Priest M."/>
            <person name="Roberts A."/>
            <person name="Saif S."/>
            <person name="Shea T."/>
            <person name="Sisk P."/>
            <person name="Sykes S."/>
            <person name="Wortman J."/>
            <person name="Nusbaum C."/>
            <person name="Birren B."/>
        </authorList>
    </citation>
    <scope>NUCLEOTIDE SEQUENCE [LARGE SCALE GENOMIC DNA]</scope>
    <source>
        <strain evidence="3">ACB1</strain>
    </source>
</reference>
<dbReference type="PANTHER" id="PTHR12561">
    <property type="entry name" value="LIPOATE-PROTEIN LIGASE"/>
    <property type="match status" value="1"/>
</dbReference>
<dbReference type="Pfam" id="PF21948">
    <property type="entry name" value="LplA-B_cat"/>
    <property type="match status" value="1"/>
</dbReference>
<evidence type="ECO:0000313" key="4">
    <source>
        <dbReference type="Proteomes" id="UP000018461"/>
    </source>
</evidence>
<feature type="domain" description="BPL/LPL catalytic" evidence="2">
    <location>
        <begin position="25"/>
        <end position="194"/>
    </location>
</feature>
<dbReference type="AlphaFoldDB" id="G9WQ35"/>
<dbReference type="InterPro" id="IPR004562">
    <property type="entry name" value="LipoylTrfase_LipoateP_Ligase"/>
</dbReference>
<dbReference type="NCBIfam" id="TIGR00545">
    <property type="entry name" value="lipoyltrans"/>
    <property type="match status" value="1"/>
</dbReference>
<protein>
    <submittedName>
        <fullName evidence="3">Lipoyltransferase and lipoate-protein ligase</fullName>
    </submittedName>
</protein>
<keyword evidence="3" id="KW-0436">Ligase</keyword>
<dbReference type="Gene3D" id="3.30.390.50">
    <property type="entry name" value="CO dehydrogenase flavoprotein, C-terminal domain"/>
    <property type="match status" value="1"/>
</dbReference>
<dbReference type="HOGENOM" id="CLU_022986_0_2_9"/>
<dbReference type="GO" id="GO:0009249">
    <property type="term" value="P:protein lipoylation"/>
    <property type="evidence" value="ECO:0007669"/>
    <property type="project" value="InterPro"/>
</dbReference>
<dbReference type="InterPro" id="IPR004143">
    <property type="entry name" value="BPL_LPL_catalytic"/>
</dbReference>
<dbReference type="RefSeq" id="WP_009535314.1">
    <property type="nucleotide sequence ID" value="NZ_KE148312.1"/>
</dbReference>
<dbReference type="SUPFAM" id="SSF55681">
    <property type="entry name" value="Class II aaRS and biotin synthetases"/>
    <property type="match status" value="1"/>
</dbReference>
<dbReference type="Gene3D" id="3.30.930.10">
    <property type="entry name" value="Bira Bifunctional Protein, Domain 2"/>
    <property type="match status" value="1"/>
</dbReference>
<dbReference type="CDD" id="cd16443">
    <property type="entry name" value="LplA"/>
    <property type="match status" value="1"/>
</dbReference>
<dbReference type="STRING" id="796943.HMPREF9625_01468"/>
<comment type="caution">
    <text evidence="3">The sequence shown here is derived from an EMBL/GenBank/DDBJ whole genome shotgun (WGS) entry which is preliminary data.</text>
</comment>
<dbReference type="GO" id="GO:0005737">
    <property type="term" value="C:cytoplasm"/>
    <property type="evidence" value="ECO:0007669"/>
    <property type="project" value="TreeGrafter"/>
</dbReference>
<dbReference type="UniPathway" id="UPA00537">
    <property type="reaction ID" value="UER00595"/>
</dbReference>
<proteinExistence type="predicted"/>
<dbReference type="Proteomes" id="UP000018461">
    <property type="component" value="Unassembled WGS sequence"/>
</dbReference>
<dbReference type="GO" id="GO:0017118">
    <property type="term" value="F:lipoyltransferase activity"/>
    <property type="evidence" value="ECO:0007669"/>
    <property type="project" value="TreeGrafter"/>
</dbReference>
<evidence type="ECO:0000259" key="2">
    <source>
        <dbReference type="PROSITE" id="PS51733"/>
    </source>
</evidence>
<sequence>MIGVLSDTLDPFYNLALEEYLFRKIEDKDVFLLWRNRPSVVVGCYQNISQEVNLLQLKQRGVPVVRRMSGGGTVYHDLGNINYSLMRDREKCLDYGRFLSVILSALQSLGIQAEQDKVSDLCIRKKKISGSAQKVSGNRVLHHGTLLYDAELSLLSEICTAHKSKDISSKASVSAISEVTNIKKEWEKTMEKPPSTEEFMELLFRQLLGRDGEHLVLGEEEHKEIEELAEEKYRSWEWTFGKSPAFHFHRETQYKDYPLIIDYHVQKGMIENFAMNSPLLDEKKARDLFQGKRYKLSLFEENVEKVLGQQSTREKEALLSLLL</sequence>
<dbReference type="PROSITE" id="PS51733">
    <property type="entry name" value="BPL_LPL_CATALYTIC"/>
    <property type="match status" value="1"/>
</dbReference>
<reference evidence="3" key="1">
    <citation type="submission" date="2011-08" db="EMBL/GenBank/DDBJ databases">
        <authorList>
            <consortium name="The Broad Institute Genome Sequencing Platform"/>
            <person name="Earl A."/>
            <person name="Ward D."/>
            <person name="Feldgarden M."/>
            <person name="Gevers D."/>
            <person name="Sizova M."/>
            <person name="Hazen A."/>
            <person name="Epstein S."/>
            <person name="Young S.K."/>
            <person name="Zeng Q."/>
            <person name="Gargeya S."/>
            <person name="Fitzgerald M."/>
            <person name="Haas B."/>
            <person name="Abouelleil A."/>
            <person name="Alvarado L."/>
            <person name="Arachchi H.M."/>
            <person name="Berlin A."/>
            <person name="Brown A."/>
            <person name="Chapman S.B."/>
            <person name="Chen Z."/>
            <person name="Dunbar C."/>
            <person name="Freedman E."/>
            <person name="Gearin G."/>
            <person name="Gellesch M."/>
            <person name="Goldberg J."/>
            <person name="Griggs A."/>
            <person name="Gujja S."/>
            <person name="Heiman D."/>
            <person name="Howarth C."/>
            <person name="Larson L."/>
            <person name="Lui A."/>
            <person name="MacDonald P.J.P."/>
            <person name="Montmayeur A."/>
            <person name="Murphy C."/>
            <person name="Neiman D."/>
            <person name="Pearson M."/>
            <person name="Priest M."/>
            <person name="Roberts A."/>
            <person name="Saif S."/>
            <person name="Shea T."/>
            <person name="Shenoy N."/>
            <person name="Sisk P."/>
            <person name="Stolte C."/>
            <person name="Sykes S."/>
            <person name="Wortman J."/>
            <person name="Nusbaum C."/>
            <person name="Birren B."/>
        </authorList>
    </citation>
    <scope>NUCLEOTIDE SEQUENCE</scope>
    <source>
        <strain evidence="3">ACB1</strain>
    </source>
</reference>
<accession>G9WQ35</accession>
<keyword evidence="4" id="KW-1185">Reference proteome</keyword>
<dbReference type="PANTHER" id="PTHR12561:SF3">
    <property type="entry name" value="LIPOYLTRANSFERASE 1, MITOCHONDRIAL"/>
    <property type="match status" value="1"/>
</dbReference>
<dbReference type="GO" id="GO:0140096">
    <property type="term" value="F:catalytic activity, acting on a protein"/>
    <property type="evidence" value="ECO:0007669"/>
    <property type="project" value="UniProtKB-ARBA"/>
</dbReference>
<dbReference type="PATRIC" id="fig|796943.3.peg.1931"/>